<reference evidence="1 2" key="1">
    <citation type="journal article" date="2019" name="Sci. Rep.">
        <title>Orb-weaving spider Araneus ventricosus genome elucidates the spidroin gene catalogue.</title>
        <authorList>
            <person name="Kono N."/>
            <person name="Nakamura H."/>
            <person name="Ohtoshi R."/>
            <person name="Moran D.A.P."/>
            <person name="Shinohara A."/>
            <person name="Yoshida Y."/>
            <person name="Fujiwara M."/>
            <person name="Mori M."/>
            <person name="Tomita M."/>
            <person name="Arakawa K."/>
        </authorList>
    </citation>
    <scope>NUCLEOTIDE SEQUENCE [LARGE SCALE GENOMIC DNA]</scope>
</reference>
<organism evidence="1 2">
    <name type="scientific">Araneus ventricosus</name>
    <name type="common">Orbweaver spider</name>
    <name type="synonym">Epeira ventricosa</name>
    <dbReference type="NCBI Taxonomy" id="182803"/>
    <lineage>
        <taxon>Eukaryota</taxon>
        <taxon>Metazoa</taxon>
        <taxon>Ecdysozoa</taxon>
        <taxon>Arthropoda</taxon>
        <taxon>Chelicerata</taxon>
        <taxon>Arachnida</taxon>
        <taxon>Araneae</taxon>
        <taxon>Araneomorphae</taxon>
        <taxon>Entelegynae</taxon>
        <taxon>Araneoidea</taxon>
        <taxon>Araneidae</taxon>
        <taxon>Araneus</taxon>
    </lineage>
</organism>
<dbReference type="OrthoDB" id="10072079at2759"/>
<accession>A0A4Y2M500</accession>
<comment type="caution">
    <text evidence="1">The sequence shown here is derived from an EMBL/GenBank/DDBJ whole genome shotgun (WGS) entry which is preliminary data.</text>
</comment>
<evidence type="ECO:0000313" key="1">
    <source>
        <dbReference type="EMBL" id="GBN22155.1"/>
    </source>
</evidence>
<keyword evidence="2" id="KW-1185">Reference proteome</keyword>
<proteinExistence type="predicted"/>
<dbReference type="EMBL" id="BGPR01006828">
    <property type="protein sequence ID" value="GBN22155.1"/>
    <property type="molecule type" value="Genomic_DNA"/>
</dbReference>
<sequence length="109" mass="12949">MLTAKRRFLEHWQGNDYRENVSSSNAEEYLRRVIFISIVDYFISEFELRLNPGFYGILPMEGLIPLTNAIHNGNDIHAALKYNGYFKSWEFQLKSEFKIWRKNGKVWLG</sequence>
<dbReference type="AlphaFoldDB" id="A0A4Y2M500"/>
<protein>
    <submittedName>
        <fullName evidence="1">Uncharacterized protein</fullName>
    </submittedName>
</protein>
<gene>
    <name evidence="1" type="ORF">AVEN_206265_1</name>
</gene>
<evidence type="ECO:0000313" key="2">
    <source>
        <dbReference type="Proteomes" id="UP000499080"/>
    </source>
</evidence>
<dbReference type="Proteomes" id="UP000499080">
    <property type="component" value="Unassembled WGS sequence"/>
</dbReference>
<name>A0A4Y2M500_ARAVE</name>